<dbReference type="GO" id="GO:0055085">
    <property type="term" value="P:transmembrane transport"/>
    <property type="evidence" value="ECO:0007669"/>
    <property type="project" value="InterPro"/>
</dbReference>
<keyword evidence="7" id="KW-0653">Protein transport</keyword>
<keyword evidence="14" id="KW-1185">Reference proteome</keyword>
<evidence type="ECO:0000313" key="14">
    <source>
        <dbReference type="Proteomes" id="UP000315312"/>
    </source>
</evidence>
<dbReference type="InterPro" id="IPR051045">
    <property type="entry name" value="TonB-dependent_transducer"/>
</dbReference>
<dbReference type="GO" id="GO:0098797">
    <property type="term" value="C:plasma membrane protein complex"/>
    <property type="evidence" value="ECO:0007669"/>
    <property type="project" value="TreeGrafter"/>
</dbReference>
<evidence type="ECO:0000256" key="7">
    <source>
        <dbReference type="ARBA" id="ARBA00022927"/>
    </source>
</evidence>
<feature type="transmembrane region" description="Helical" evidence="11">
    <location>
        <begin position="15"/>
        <end position="33"/>
    </location>
</feature>
<evidence type="ECO:0000256" key="4">
    <source>
        <dbReference type="ARBA" id="ARBA00022475"/>
    </source>
</evidence>
<keyword evidence="5" id="KW-0997">Cell inner membrane</keyword>
<dbReference type="RefSeq" id="WP_133608405.1">
    <property type="nucleotide sequence ID" value="NZ_SNZC01000002.1"/>
</dbReference>
<dbReference type="SUPFAM" id="SSF74653">
    <property type="entry name" value="TolA/TonB C-terminal domain"/>
    <property type="match status" value="1"/>
</dbReference>
<dbReference type="PROSITE" id="PS52015">
    <property type="entry name" value="TONB_CTD"/>
    <property type="match status" value="1"/>
</dbReference>
<keyword evidence="9 11" id="KW-0472">Membrane</keyword>
<keyword evidence="8 11" id="KW-1133">Transmembrane helix</keyword>
<feature type="compositionally biased region" description="Basic and acidic residues" evidence="10">
    <location>
        <begin position="88"/>
        <end position="100"/>
    </location>
</feature>
<evidence type="ECO:0000313" key="13">
    <source>
        <dbReference type="EMBL" id="TWH96305.1"/>
    </source>
</evidence>
<gene>
    <name evidence="13" type="ORF">IP97_00842</name>
</gene>
<proteinExistence type="inferred from homology"/>
<dbReference type="PANTHER" id="PTHR33446">
    <property type="entry name" value="PROTEIN TONB-RELATED"/>
    <property type="match status" value="1"/>
</dbReference>
<comment type="subcellular location">
    <subcellularLocation>
        <location evidence="1">Cell inner membrane</location>
        <topology evidence="1">Single-pass membrane protein</topology>
        <orientation evidence="1">Periplasmic side</orientation>
    </subcellularLocation>
</comment>
<evidence type="ECO:0000259" key="12">
    <source>
        <dbReference type="PROSITE" id="PS52015"/>
    </source>
</evidence>
<evidence type="ECO:0000256" key="5">
    <source>
        <dbReference type="ARBA" id="ARBA00022519"/>
    </source>
</evidence>
<feature type="region of interest" description="Disordered" evidence="10">
    <location>
        <begin position="88"/>
        <end position="136"/>
    </location>
</feature>
<name>A0A562KM25_9FLAO</name>
<keyword evidence="6 11" id="KW-0812">Transmembrane</keyword>
<evidence type="ECO:0000256" key="1">
    <source>
        <dbReference type="ARBA" id="ARBA00004383"/>
    </source>
</evidence>
<comment type="similarity">
    <text evidence="2">Belongs to the TonB family.</text>
</comment>
<evidence type="ECO:0000256" key="8">
    <source>
        <dbReference type="ARBA" id="ARBA00022989"/>
    </source>
</evidence>
<accession>A0A562KM25</accession>
<keyword evidence="3" id="KW-0813">Transport</keyword>
<dbReference type="AlphaFoldDB" id="A0A562KM25"/>
<dbReference type="PANTHER" id="PTHR33446:SF2">
    <property type="entry name" value="PROTEIN TONB"/>
    <property type="match status" value="1"/>
</dbReference>
<organism evidence="13 14">
    <name type="scientific">Flavobacterium cheniae</name>
    <dbReference type="NCBI Taxonomy" id="295428"/>
    <lineage>
        <taxon>Bacteria</taxon>
        <taxon>Pseudomonadati</taxon>
        <taxon>Bacteroidota</taxon>
        <taxon>Flavobacteriia</taxon>
        <taxon>Flavobacteriales</taxon>
        <taxon>Flavobacteriaceae</taxon>
        <taxon>Flavobacterium</taxon>
    </lineage>
</organism>
<dbReference type="InterPro" id="IPR037682">
    <property type="entry name" value="TonB_C"/>
</dbReference>
<evidence type="ECO:0000256" key="10">
    <source>
        <dbReference type="SAM" id="MobiDB-lite"/>
    </source>
</evidence>
<dbReference type="Pfam" id="PF03544">
    <property type="entry name" value="TonB_C"/>
    <property type="match status" value="1"/>
</dbReference>
<evidence type="ECO:0000256" key="9">
    <source>
        <dbReference type="ARBA" id="ARBA00023136"/>
    </source>
</evidence>
<dbReference type="Gene3D" id="3.30.1150.10">
    <property type="match status" value="1"/>
</dbReference>
<dbReference type="Proteomes" id="UP000315312">
    <property type="component" value="Unassembled WGS sequence"/>
</dbReference>
<sequence length="252" mass="27725">MKANVDFPKRVKNSFIYFQVGLIATMLVVLFILEFNFKDTSKSIGYVPPIEISSEPTFVYNPAPVTKPQSATKPVVVKVPKVAHVFKATKDEPKKDEDKAPIATQDNPTDNPKTDTTPVDNPKDSGNGGGTTEAPTVFSVEQLPMFEACKGLSRSEQKACFDEQLSKAIVKHLTYPESDLEDGKQGVAQVDFVIDEKGTITSVKALDNKRATIEMQKAAEKAVKRIPKLIPAKQGDKAVKIKYSIPVVFKIR</sequence>
<dbReference type="GO" id="GO:0015031">
    <property type="term" value="P:protein transport"/>
    <property type="evidence" value="ECO:0007669"/>
    <property type="project" value="UniProtKB-KW"/>
</dbReference>
<comment type="caution">
    <text evidence="13">The sequence shown here is derived from an EMBL/GenBank/DDBJ whole genome shotgun (WGS) entry which is preliminary data.</text>
</comment>
<evidence type="ECO:0000256" key="11">
    <source>
        <dbReference type="SAM" id="Phobius"/>
    </source>
</evidence>
<feature type="domain" description="TonB C-terminal" evidence="12">
    <location>
        <begin position="160"/>
        <end position="252"/>
    </location>
</feature>
<dbReference type="GO" id="GO:0031992">
    <property type="term" value="F:energy transducer activity"/>
    <property type="evidence" value="ECO:0007669"/>
    <property type="project" value="TreeGrafter"/>
</dbReference>
<evidence type="ECO:0000256" key="2">
    <source>
        <dbReference type="ARBA" id="ARBA00006555"/>
    </source>
</evidence>
<evidence type="ECO:0000256" key="3">
    <source>
        <dbReference type="ARBA" id="ARBA00022448"/>
    </source>
</evidence>
<keyword evidence="4" id="KW-1003">Cell membrane</keyword>
<dbReference type="NCBIfam" id="TIGR01352">
    <property type="entry name" value="tonB_Cterm"/>
    <property type="match status" value="1"/>
</dbReference>
<feature type="compositionally biased region" description="Low complexity" evidence="10">
    <location>
        <begin position="106"/>
        <end position="120"/>
    </location>
</feature>
<evidence type="ECO:0000256" key="6">
    <source>
        <dbReference type="ARBA" id="ARBA00022692"/>
    </source>
</evidence>
<reference evidence="13 14" key="1">
    <citation type="journal article" date="2015" name="Stand. Genomic Sci.">
        <title>Genomic Encyclopedia of Bacterial and Archaeal Type Strains, Phase III: the genomes of soil and plant-associated and newly described type strains.</title>
        <authorList>
            <person name="Whitman W.B."/>
            <person name="Woyke T."/>
            <person name="Klenk H.P."/>
            <person name="Zhou Y."/>
            <person name="Lilburn T.G."/>
            <person name="Beck B.J."/>
            <person name="De Vos P."/>
            <person name="Vandamme P."/>
            <person name="Eisen J.A."/>
            <person name="Garrity G."/>
            <person name="Hugenholtz P."/>
            <person name="Kyrpides N.C."/>
        </authorList>
    </citation>
    <scope>NUCLEOTIDE SEQUENCE [LARGE SCALE GENOMIC DNA]</scope>
    <source>
        <strain evidence="13 14">CGMCC 1.6844</strain>
    </source>
</reference>
<dbReference type="InterPro" id="IPR006260">
    <property type="entry name" value="TonB/TolA_C"/>
</dbReference>
<protein>
    <submittedName>
        <fullName evidence="13">TonB family protein</fullName>
    </submittedName>
</protein>
<dbReference type="OrthoDB" id="1522859at2"/>
<dbReference type="EMBL" id="VLKM01000003">
    <property type="protein sequence ID" value="TWH96305.1"/>
    <property type="molecule type" value="Genomic_DNA"/>
</dbReference>